<keyword evidence="14" id="KW-1185">Reference proteome</keyword>
<feature type="region of interest" description="Disordered" evidence="11">
    <location>
        <begin position="260"/>
        <end position="323"/>
    </location>
</feature>
<comment type="subcellular location">
    <subcellularLocation>
        <location evidence="9">Golgi apparatus</location>
        <location evidence="9">trans-Golgi network membrane</location>
        <topology evidence="9">Single-pass type IV membrane protein</topology>
    </subcellularLocation>
</comment>
<keyword evidence="4" id="KW-0653">Protein transport</keyword>
<evidence type="ECO:0000256" key="6">
    <source>
        <dbReference type="ARBA" id="ARBA00023034"/>
    </source>
</evidence>
<dbReference type="CDD" id="cd15851">
    <property type="entry name" value="SNARE_Syntaxin6"/>
    <property type="match status" value="1"/>
</dbReference>
<comment type="similarity">
    <text evidence="1">Belongs to the syntaxin family.</text>
</comment>
<dbReference type="GO" id="GO:0005794">
    <property type="term" value="C:Golgi apparatus"/>
    <property type="evidence" value="ECO:0007669"/>
    <property type="project" value="UniProtKB-SubCell"/>
</dbReference>
<keyword evidence="7 10" id="KW-0175">Coiled coil</keyword>
<accession>A0A8S3XT55</accession>
<evidence type="ECO:0000256" key="10">
    <source>
        <dbReference type="SAM" id="Coils"/>
    </source>
</evidence>
<dbReference type="GO" id="GO:0048193">
    <property type="term" value="P:Golgi vesicle transport"/>
    <property type="evidence" value="ECO:0007669"/>
    <property type="project" value="InterPro"/>
</dbReference>
<feature type="compositionally biased region" description="Polar residues" evidence="11">
    <location>
        <begin position="262"/>
        <end position="277"/>
    </location>
</feature>
<dbReference type="FunFam" id="1.20.58.90:FF:000004">
    <property type="entry name" value="Syntaxin 10"/>
    <property type="match status" value="1"/>
</dbReference>
<evidence type="ECO:0000256" key="5">
    <source>
        <dbReference type="ARBA" id="ARBA00022989"/>
    </source>
</evidence>
<dbReference type="CDD" id="cd21443">
    <property type="entry name" value="SNARE_NTD_STX6_STX10"/>
    <property type="match status" value="1"/>
</dbReference>
<protein>
    <submittedName>
        <fullName evidence="13">(apollo) hypothetical protein</fullName>
    </submittedName>
</protein>
<dbReference type="OrthoDB" id="546861at2759"/>
<evidence type="ECO:0000256" key="2">
    <source>
        <dbReference type="ARBA" id="ARBA00022448"/>
    </source>
</evidence>
<gene>
    <name evidence="13" type="ORF">PAPOLLO_LOCUS21577</name>
</gene>
<dbReference type="PROSITE" id="PS50192">
    <property type="entry name" value="T_SNARE"/>
    <property type="match status" value="1"/>
</dbReference>
<dbReference type="FunFam" id="1.20.5.110:FF:000006">
    <property type="entry name" value="Syntaxin 6"/>
    <property type="match status" value="1"/>
</dbReference>
<dbReference type="AlphaFoldDB" id="A0A8S3XT55"/>
<dbReference type="EMBL" id="CAJQZP010001331">
    <property type="protein sequence ID" value="CAG5039241.1"/>
    <property type="molecule type" value="Genomic_DNA"/>
</dbReference>
<dbReference type="SMART" id="SM00397">
    <property type="entry name" value="t_SNARE"/>
    <property type="match status" value="1"/>
</dbReference>
<evidence type="ECO:0000256" key="7">
    <source>
        <dbReference type="ARBA" id="ARBA00023054"/>
    </source>
</evidence>
<keyword evidence="5" id="KW-1133">Transmembrane helix</keyword>
<evidence type="ECO:0000259" key="12">
    <source>
        <dbReference type="PROSITE" id="PS50192"/>
    </source>
</evidence>
<dbReference type="GO" id="GO:0016020">
    <property type="term" value="C:membrane"/>
    <property type="evidence" value="ECO:0007669"/>
    <property type="project" value="InterPro"/>
</dbReference>
<keyword evidence="6" id="KW-0333">Golgi apparatus</keyword>
<evidence type="ECO:0000256" key="3">
    <source>
        <dbReference type="ARBA" id="ARBA00022692"/>
    </source>
</evidence>
<keyword evidence="8" id="KW-0472">Membrane</keyword>
<proteinExistence type="inferred from homology"/>
<keyword evidence="2" id="KW-0813">Transport</keyword>
<feature type="compositionally biased region" description="Acidic residues" evidence="11">
    <location>
        <begin position="285"/>
        <end position="309"/>
    </location>
</feature>
<sequence>MTLEDPFYVVKDEVFKALNKTRGLYLRWQEISNSPTIPNSPEVEWTSTELRNALPSIVEKNSSKFKIDNKEICDRRTFIEATKQEVKVMKGKMSMNRNRDNDGTAREPLLGEESPMHFGNSWTSTPKYSKYSKLANQTDSPNRFDMYDNDIMSMQEKMLMNQDDQLHVISNSVGSLKTVSKQIGIELDEQAVMLDDLNTELENADSKLDSTIKKVAKVLHMNNDRRQWLAIGILLGFNMLTLASPGTDVRLLDSKECMTRQKPMTPTMDTGDFSSKNIQKKKLDQDEELNEEEELDEELLDDESEEEEESGRRQFAVDGFNGK</sequence>
<comment type="caution">
    <text evidence="13">The sequence shown here is derived from an EMBL/GenBank/DDBJ whole genome shotgun (WGS) entry which is preliminary data.</text>
</comment>
<feature type="region of interest" description="Disordered" evidence="11">
    <location>
        <begin position="95"/>
        <end position="122"/>
    </location>
</feature>
<organism evidence="13 14">
    <name type="scientific">Parnassius apollo</name>
    <name type="common">Apollo butterfly</name>
    <name type="synonym">Papilio apollo</name>
    <dbReference type="NCBI Taxonomy" id="110799"/>
    <lineage>
        <taxon>Eukaryota</taxon>
        <taxon>Metazoa</taxon>
        <taxon>Ecdysozoa</taxon>
        <taxon>Arthropoda</taxon>
        <taxon>Hexapoda</taxon>
        <taxon>Insecta</taxon>
        <taxon>Pterygota</taxon>
        <taxon>Neoptera</taxon>
        <taxon>Endopterygota</taxon>
        <taxon>Lepidoptera</taxon>
        <taxon>Glossata</taxon>
        <taxon>Ditrysia</taxon>
        <taxon>Papilionoidea</taxon>
        <taxon>Papilionidae</taxon>
        <taxon>Parnassiinae</taxon>
        <taxon>Parnassini</taxon>
        <taxon>Parnassius</taxon>
        <taxon>Parnassius</taxon>
    </lineage>
</organism>
<dbReference type="Pfam" id="PF05739">
    <property type="entry name" value="SNARE"/>
    <property type="match status" value="1"/>
</dbReference>
<evidence type="ECO:0000313" key="13">
    <source>
        <dbReference type="EMBL" id="CAG5039241.1"/>
    </source>
</evidence>
<feature type="domain" description="T-SNARE coiled-coil homology" evidence="12">
    <location>
        <begin position="156"/>
        <end position="218"/>
    </location>
</feature>
<reference evidence="13" key="1">
    <citation type="submission" date="2021-04" db="EMBL/GenBank/DDBJ databases">
        <authorList>
            <person name="Tunstrom K."/>
        </authorList>
    </citation>
    <scope>NUCLEOTIDE SEQUENCE</scope>
</reference>
<evidence type="ECO:0000256" key="9">
    <source>
        <dbReference type="ARBA" id="ARBA00037801"/>
    </source>
</evidence>
<dbReference type="GO" id="GO:0015031">
    <property type="term" value="P:protein transport"/>
    <property type="evidence" value="ECO:0007669"/>
    <property type="project" value="UniProtKB-KW"/>
</dbReference>
<evidence type="ECO:0000256" key="1">
    <source>
        <dbReference type="ARBA" id="ARBA00009063"/>
    </source>
</evidence>
<evidence type="ECO:0000256" key="11">
    <source>
        <dbReference type="SAM" id="MobiDB-lite"/>
    </source>
</evidence>
<dbReference type="Proteomes" id="UP000691718">
    <property type="component" value="Unassembled WGS sequence"/>
</dbReference>
<dbReference type="InterPro" id="IPR000727">
    <property type="entry name" value="T_SNARE_dom"/>
</dbReference>
<name>A0A8S3XT55_PARAO</name>
<evidence type="ECO:0000256" key="4">
    <source>
        <dbReference type="ARBA" id="ARBA00022927"/>
    </source>
</evidence>
<keyword evidence="3" id="KW-0812">Transmembrane</keyword>
<feature type="coiled-coil region" evidence="10">
    <location>
        <begin position="187"/>
        <end position="214"/>
    </location>
</feature>
<dbReference type="InterPro" id="IPR015260">
    <property type="entry name" value="Syntaxin-6/10/61_N"/>
</dbReference>
<evidence type="ECO:0000256" key="8">
    <source>
        <dbReference type="ARBA" id="ARBA00023136"/>
    </source>
</evidence>
<evidence type="ECO:0000313" key="14">
    <source>
        <dbReference type="Proteomes" id="UP000691718"/>
    </source>
</evidence>
<dbReference type="Pfam" id="PF09177">
    <property type="entry name" value="STX6_10_61_N"/>
    <property type="match status" value="1"/>
</dbReference>